<dbReference type="Gene3D" id="3.30.2310.20">
    <property type="entry name" value="RelE-like"/>
    <property type="match status" value="1"/>
</dbReference>
<evidence type="ECO:0008006" key="3">
    <source>
        <dbReference type="Google" id="ProtNLM"/>
    </source>
</evidence>
<protein>
    <recommendedName>
        <fullName evidence="3">Addiction module toxin RelE</fullName>
    </recommendedName>
</protein>
<name>A0A512PNG1_9LACO</name>
<dbReference type="RefSeq" id="WP_054748906.1">
    <property type="nucleotide sequence ID" value="NZ_BKAM01000031.1"/>
</dbReference>
<reference evidence="1 2" key="1">
    <citation type="submission" date="2019-07" db="EMBL/GenBank/DDBJ databases">
        <title>Whole genome shotgun sequence of Lactobacillus rapi NBRC 109618.</title>
        <authorList>
            <person name="Hosoyama A."/>
            <person name="Uohara A."/>
            <person name="Ohji S."/>
            <person name="Ichikawa N."/>
        </authorList>
    </citation>
    <scope>NUCLEOTIDE SEQUENCE [LARGE SCALE GENOMIC DNA]</scope>
    <source>
        <strain evidence="1 2">NBRC 109618</strain>
    </source>
</reference>
<proteinExistence type="predicted"/>
<dbReference type="AlphaFoldDB" id="A0A512PNG1"/>
<dbReference type="STRING" id="1423795.FD12_GL002540"/>
<gene>
    <name evidence="1" type="ORF">LRA02_16190</name>
</gene>
<sequence>MDSQYQLVYFKEARDEYNQLDGSQLKIVNKGLNRIKAYGMTAGKQLSGNLKDCREIKHRKLGLRIIFRQDKRSIQIIQIISIGRRADKKVFKQAQTRIKKHHH</sequence>
<dbReference type="Proteomes" id="UP000321569">
    <property type="component" value="Unassembled WGS sequence"/>
</dbReference>
<evidence type="ECO:0000313" key="1">
    <source>
        <dbReference type="EMBL" id="GEP72751.1"/>
    </source>
</evidence>
<dbReference type="SUPFAM" id="SSF143011">
    <property type="entry name" value="RelE-like"/>
    <property type="match status" value="1"/>
</dbReference>
<dbReference type="InterPro" id="IPR035093">
    <property type="entry name" value="RelE/ParE_toxin_dom_sf"/>
</dbReference>
<dbReference type="OrthoDB" id="2167761at2"/>
<comment type="caution">
    <text evidence="1">The sequence shown here is derived from an EMBL/GenBank/DDBJ whole genome shotgun (WGS) entry which is preliminary data.</text>
</comment>
<accession>A0A512PNG1</accession>
<organism evidence="1 2">
    <name type="scientific">Lentilactobacillus rapi</name>
    <dbReference type="NCBI Taxonomy" id="481723"/>
    <lineage>
        <taxon>Bacteria</taxon>
        <taxon>Bacillati</taxon>
        <taxon>Bacillota</taxon>
        <taxon>Bacilli</taxon>
        <taxon>Lactobacillales</taxon>
        <taxon>Lactobacillaceae</taxon>
        <taxon>Lentilactobacillus</taxon>
    </lineage>
</organism>
<dbReference type="EMBL" id="BKAM01000031">
    <property type="protein sequence ID" value="GEP72751.1"/>
    <property type="molecule type" value="Genomic_DNA"/>
</dbReference>
<evidence type="ECO:0000313" key="2">
    <source>
        <dbReference type="Proteomes" id="UP000321569"/>
    </source>
</evidence>